<accession>A0A2P7R056</accession>
<gene>
    <name evidence="3" type="ORF">C7I55_00855</name>
</gene>
<dbReference type="Proteomes" id="UP000241167">
    <property type="component" value="Unassembled WGS sequence"/>
</dbReference>
<dbReference type="PANTHER" id="PTHR19353">
    <property type="entry name" value="FATTY ACID DESATURASE 2"/>
    <property type="match status" value="1"/>
</dbReference>
<dbReference type="EMBL" id="PXYI01000001">
    <property type="protein sequence ID" value="PSJ43585.1"/>
    <property type="molecule type" value="Genomic_DNA"/>
</dbReference>
<dbReference type="GO" id="GO:0016020">
    <property type="term" value="C:membrane"/>
    <property type="evidence" value="ECO:0007669"/>
    <property type="project" value="TreeGrafter"/>
</dbReference>
<sequence>MQPLLSRSVLHSHLRFESPSLHAPLPRSSEVDPRALLKEVAPFRQPQQGRSLFELAVTAAPFAALWLLTWVALEAGLMIGLLLAVPAGAFLLRLFLIQHDCGHGAFFRQQRSNDWVGRTLGVLTLTPYEYWRRSHAIHHANTSNLDARGVGDVDTLTVAEFHALSPARRFLYRLYRHPIVLFGVGPAYLFLLRHRLPIGMMRKGWRPWLSAMGTNAAIAAVAGVLIWAIGIKLFLLVHLPITLVAASLGVWFFYVQHQFEHTHWESGDDWSFHAAALHGSSHYDLPPVLRWLTANVGVHHVHHLAGRIPFYRLPEVLREVPALAAMSRVTIRESFHAVRLVLWDEQKRRLVTFADARAG</sequence>
<dbReference type="Pfam" id="PF00487">
    <property type="entry name" value="FA_desaturase"/>
    <property type="match status" value="1"/>
</dbReference>
<dbReference type="OrthoDB" id="9792534at2"/>
<evidence type="ECO:0000259" key="2">
    <source>
        <dbReference type="Pfam" id="PF00487"/>
    </source>
</evidence>
<evidence type="ECO:0000256" key="1">
    <source>
        <dbReference type="SAM" id="Phobius"/>
    </source>
</evidence>
<organism evidence="3 4">
    <name type="scientific">Allosphingosinicella deserti</name>
    <dbReference type="NCBI Taxonomy" id="2116704"/>
    <lineage>
        <taxon>Bacteria</taxon>
        <taxon>Pseudomonadati</taxon>
        <taxon>Pseudomonadota</taxon>
        <taxon>Alphaproteobacteria</taxon>
        <taxon>Sphingomonadales</taxon>
        <taxon>Sphingomonadaceae</taxon>
        <taxon>Allosphingosinicella</taxon>
    </lineage>
</organism>
<name>A0A2P7R056_9SPHN</name>
<feature type="transmembrane region" description="Helical" evidence="1">
    <location>
        <begin position="235"/>
        <end position="254"/>
    </location>
</feature>
<dbReference type="InterPro" id="IPR005804">
    <property type="entry name" value="FA_desaturase_dom"/>
</dbReference>
<evidence type="ECO:0000313" key="4">
    <source>
        <dbReference type="Proteomes" id="UP000241167"/>
    </source>
</evidence>
<keyword evidence="1" id="KW-0472">Membrane</keyword>
<keyword evidence="1" id="KW-0812">Transmembrane</keyword>
<evidence type="ECO:0000313" key="3">
    <source>
        <dbReference type="EMBL" id="PSJ43585.1"/>
    </source>
</evidence>
<dbReference type="AlphaFoldDB" id="A0A2P7R056"/>
<dbReference type="GO" id="GO:0006629">
    <property type="term" value="P:lipid metabolic process"/>
    <property type="evidence" value="ECO:0007669"/>
    <property type="project" value="InterPro"/>
</dbReference>
<feature type="transmembrane region" description="Helical" evidence="1">
    <location>
        <begin position="178"/>
        <end position="196"/>
    </location>
</feature>
<dbReference type="GO" id="GO:0016717">
    <property type="term" value="F:oxidoreductase activity, acting on paired donors, with oxidation of a pair of donors resulting in the reduction of molecular oxygen to two molecules of water"/>
    <property type="evidence" value="ECO:0007669"/>
    <property type="project" value="TreeGrafter"/>
</dbReference>
<dbReference type="InterPro" id="IPR012171">
    <property type="entry name" value="Fatty_acid_desaturase"/>
</dbReference>
<dbReference type="CDD" id="cd03507">
    <property type="entry name" value="Delta12-FADS-like"/>
    <property type="match status" value="1"/>
</dbReference>
<keyword evidence="1" id="KW-1133">Transmembrane helix</keyword>
<feature type="domain" description="Fatty acid desaturase" evidence="2">
    <location>
        <begin position="81"/>
        <end position="333"/>
    </location>
</feature>
<proteinExistence type="predicted"/>
<dbReference type="PANTHER" id="PTHR19353:SF73">
    <property type="entry name" value="FATTY ACID DESATURASE"/>
    <property type="match status" value="1"/>
</dbReference>
<protein>
    <submittedName>
        <fullName evidence="3">Fatty acid desaturase</fullName>
    </submittedName>
</protein>
<feature type="transmembrane region" description="Helical" evidence="1">
    <location>
        <begin position="52"/>
        <end position="71"/>
    </location>
</feature>
<feature type="transmembrane region" description="Helical" evidence="1">
    <location>
        <begin position="77"/>
        <end position="96"/>
    </location>
</feature>
<keyword evidence="4" id="KW-1185">Reference proteome</keyword>
<reference evidence="3 4" key="1">
    <citation type="submission" date="2018-03" db="EMBL/GenBank/DDBJ databases">
        <title>The draft genome of Sphingosinicella sp. GL-C-18.</title>
        <authorList>
            <person name="Liu L."/>
            <person name="Li L."/>
            <person name="Liang L."/>
            <person name="Zhang X."/>
            <person name="Wang T."/>
        </authorList>
    </citation>
    <scope>NUCLEOTIDE SEQUENCE [LARGE SCALE GENOMIC DNA]</scope>
    <source>
        <strain evidence="3 4">GL-C-18</strain>
    </source>
</reference>
<comment type="caution">
    <text evidence="3">The sequence shown here is derived from an EMBL/GenBank/DDBJ whole genome shotgun (WGS) entry which is preliminary data.</text>
</comment>
<feature type="transmembrane region" description="Helical" evidence="1">
    <location>
        <begin position="208"/>
        <end position="228"/>
    </location>
</feature>